<reference evidence="3 4" key="1">
    <citation type="journal article" date="2012" name="Genet. Mol. Biol.">
        <title>Analysis of 16S rRNA and mxaF genes revealing insights into Methylobacterium niche-specific plant association.</title>
        <authorList>
            <person name="Dourado M.N."/>
            <person name="Andreote F.D."/>
            <person name="Dini-Andreote F."/>
            <person name="Conti R."/>
            <person name="Araujo J.M."/>
            <person name="Araujo W.L."/>
        </authorList>
    </citation>
    <scope>NUCLEOTIDE SEQUENCE [LARGE SCALE GENOMIC DNA]</scope>
    <source>
        <strain evidence="3 4">TC3-10</strain>
    </source>
</reference>
<dbReference type="PANTHER" id="PTHR46637:SF1">
    <property type="entry name" value="BLL5188 PROTEIN"/>
    <property type="match status" value="1"/>
</dbReference>
<name>A0ABU7TTL7_9HYPH</name>
<proteinExistence type="predicted"/>
<comment type="caution">
    <text evidence="3">The sequence shown here is derived from an EMBL/GenBank/DDBJ whole genome shotgun (WGS) entry which is preliminary data.</text>
</comment>
<dbReference type="InterPro" id="IPR052909">
    <property type="entry name" value="Transposase_6_like"/>
</dbReference>
<dbReference type="Proteomes" id="UP001355206">
    <property type="component" value="Unassembled WGS sequence"/>
</dbReference>
<organism evidence="3 4">
    <name type="scientific">Methylobacterium oryzae</name>
    <dbReference type="NCBI Taxonomy" id="334852"/>
    <lineage>
        <taxon>Bacteria</taxon>
        <taxon>Pseudomonadati</taxon>
        <taxon>Pseudomonadota</taxon>
        <taxon>Alphaproteobacteria</taxon>
        <taxon>Hyphomicrobiales</taxon>
        <taxon>Methylobacteriaceae</taxon>
        <taxon>Methylobacterium</taxon>
    </lineage>
</organism>
<dbReference type="NCBIfam" id="NF033580">
    <property type="entry name" value="transpos_IS5_3"/>
    <property type="match status" value="1"/>
</dbReference>
<feature type="region of interest" description="Disordered" evidence="1">
    <location>
        <begin position="7"/>
        <end position="34"/>
    </location>
</feature>
<evidence type="ECO:0000259" key="2">
    <source>
        <dbReference type="Pfam" id="PF13340"/>
    </source>
</evidence>
<feature type="domain" description="Insertion element IS402-like" evidence="2">
    <location>
        <begin position="7"/>
        <end position="78"/>
    </location>
</feature>
<keyword evidence="4" id="KW-1185">Reference proteome</keyword>
<dbReference type="Pfam" id="PF13340">
    <property type="entry name" value="DUF4096"/>
    <property type="match status" value="1"/>
</dbReference>
<feature type="region of interest" description="Disordered" evidence="1">
    <location>
        <begin position="143"/>
        <end position="169"/>
    </location>
</feature>
<evidence type="ECO:0000313" key="3">
    <source>
        <dbReference type="EMBL" id="MEE7492754.1"/>
    </source>
</evidence>
<dbReference type="InterPro" id="IPR025161">
    <property type="entry name" value="IS402-like_dom"/>
</dbReference>
<evidence type="ECO:0000313" key="4">
    <source>
        <dbReference type="Proteomes" id="UP001355206"/>
    </source>
</evidence>
<evidence type="ECO:0000256" key="1">
    <source>
        <dbReference type="SAM" id="MobiDB-lite"/>
    </source>
</evidence>
<sequence length="169" mass="18310">MARLFWLSDDTGARSEPHLPHGQPGKPGVDDRGGIGGILHVRKVRCRWQDTPSAYGPHTTIYNRYNRWSQRGIWQRLFAKIAVAGSVPDGLMLDVSHVKARRSAAGGKGGAWSQAVGRSRGGFMSKIHCLADGRGRPVAFARQRGRHHHGAASAVRCGASEASGRRQGL</sequence>
<gene>
    <name evidence="3" type="ORF">MOTC310_20650</name>
</gene>
<dbReference type="PANTHER" id="PTHR46637">
    <property type="entry name" value="TIS1421-TRANSPOSASE PROTEIN A"/>
    <property type="match status" value="1"/>
</dbReference>
<accession>A0ABU7TTL7</accession>
<protein>
    <recommendedName>
        <fullName evidence="2">Insertion element IS402-like domain-containing protein</fullName>
    </recommendedName>
</protein>
<dbReference type="EMBL" id="MLCA01000010">
    <property type="protein sequence ID" value="MEE7492754.1"/>
    <property type="molecule type" value="Genomic_DNA"/>
</dbReference>